<dbReference type="PROSITE" id="PS00080">
    <property type="entry name" value="MULTICOPPER_OXIDASE2"/>
    <property type="match status" value="1"/>
</dbReference>
<evidence type="ECO:0000259" key="7">
    <source>
        <dbReference type="Pfam" id="PF07732"/>
    </source>
</evidence>
<dbReference type="InterPro" id="IPR033138">
    <property type="entry name" value="Cu_oxidase_CS"/>
</dbReference>
<dbReference type="AlphaFoldDB" id="A0A9N9IIL7"/>
<name>A0A9N9IIL7_9GLOM</name>
<accession>A0A9N9IIL7</accession>
<dbReference type="OrthoDB" id="2121828at2759"/>
<dbReference type="EMBL" id="CAJVQA010015066">
    <property type="protein sequence ID" value="CAG8734954.1"/>
    <property type="molecule type" value="Genomic_DNA"/>
</dbReference>
<dbReference type="PANTHER" id="PTHR11709">
    <property type="entry name" value="MULTI-COPPER OXIDASE"/>
    <property type="match status" value="1"/>
</dbReference>
<dbReference type="Proteomes" id="UP000789759">
    <property type="component" value="Unassembled WGS sequence"/>
</dbReference>
<keyword evidence="4" id="KW-0186">Copper</keyword>
<dbReference type="InterPro" id="IPR008972">
    <property type="entry name" value="Cupredoxin"/>
</dbReference>
<evidence type="ECO:0000259" key="5">
    <source>
        <dbReference type="Pfam" id="PF00394"/>
    </source>
</evidence>
<evidence type="ECO:0000256" key="2">
    <source>
        <dbReference type="ARBA" id="ARBA00022723"/>
    </source>
</evidence>
<proteinExistence type="inferred from homology"/>
<dbReference type="SUPFAM" id="SSF49503">
    <property type="entry name" value="Cupredoxins"/>
    <property type="match status" value="3"/>
</dbReference>
<evidence type="ECO:0000256" key="1">
    <source>
        <dbReference type="ARBA" id="ARBA00010609"/>
    </source>
</evidence>
<sequence>SSNPAWLDWPPYHSQSYECTYVSSDMFKVLKPLPSTDGPVIRCYNIELVVKELAPDGYTRLVWTVNGQYPAPIIQANYGDRLLVNVTNKFGHPSSVHWHGIFQNRTNFYDGVAGITQCAIPNGNVYSYFVRINNNQGTYWYHSHILGQITDGLRGPLIVHYPNDPYLEKYDFEYVMTLSDWYHTPSGVLLPLFRDDNYRGFDPLPDSGEISGFGQYDCNAAPENSTCNPNNKIATYVVKSGKKYRFRLINMSTLTHFILSIDNHPLTLFEVDGELIKPVTLNTIPISIGQRYSVILNANKRVDSYQIRAKMSICTPINNRTINYDTALTYNVMGILKYEGAKTKLPTSKDYIYNVSEECRDIDPNTLKSYYIRKLPQTIIARINLIVSFGKIALTGKSVALINNSSFVPNFNYPTNQRIIEGVNPYNLPQYDNAYVYECNTTKCDDAAVELYIINNNTDPHPFHLVFQTGLEIPHKSNFNLIDPSYRDVVTVLANSTTVIRYLANNPGVWSFHCHIQWHLDAGMHVQLIEEPSLLKNISIPSDVTALCLSDNK</sequence>
<dbReference type="FunFam" id="2.60.40.420:FF:000045">
    <property type="entry name" value="Laccase 2"/>
    <property type="match status" value="1"/>
</dbReference>
<evidence type="ECO:0000259" key="6">
    <source>
        <dbReference type="Pfam" id="PF07731"/>
    </source>
</evidence>
<gene>
    <name evidence="8" type="ORF">CPELLU_LOCUS13739</name>
</gene>
<feature type="domain" description="Plastocyanin-like" evidence="7">
    <location>
        <begin position="52"/>
        <end position="163"/>
    </location>
</feature>
<dbReference type="PROSITE" id="PS00079">
    <property type="entry name" value="MULTICOPPER_OXIDASE1"/>
    <property type="match status" value="2"/>
</dbReference>
<dbReference type="InterPro" id="IPR045087">
    <property type="entry name" value="Cu-oxidase_fam"/>
</dbReference>
<dbReference type="Gene3D" id="2.60.40.420">
    <property type="entry name" value="Cupredoxins - blue copper proteins"/>
    <property type="match status" value="3"/>
</dbReference>
<evidence type="ECO:0000256" key="4">
    <source>
        <dbReference type="ARBA" id="ARBA00023008"/>
    </source>
</evidence>
<feature type="domain" description="Plastocyanin-like" evidence="5">
    <location>
        <begin position="173"/>
        <end position="339"/>
    </location>
</feature>
<dbReference type="PANTHER" id="PTHR11709:SF511">
    <property type="entry name" value="LACCASE"/>
    <property type="match status" value="1"/>
</dbReference>
<keyword evidence="9" id="KW-1185">Reference proteome</keyword>
<dbReference type="GO" id="GO:0016491">
    <property type="term" value="F:oxidoreductase activity"/>
    <property type="evidence" value="ECO:0007669"/>
    <property type="project" value="UniProtKB-KW"/>
</dbReference>
<dbReference type="Pfam" id="PF07732">
    <property type="entry name" value="Cu-oxidase_3"/>
    <property type="match status" value="1"/>
</dbReference>
<evidence type="ECO:0000256" key="3">
    <source>
        <dbReference type="ARBA" id="ARBA00023002"/>
    </source>
</evidence>
<feature type="non-terminal residue" evidence="8">
    <location>
        <position position="553"/>
    </location>
</feature>
<keyword evidence="3" id="KW-0560">Oxidoreductase</keyword>
<organism evidence="8 9">
    <name type="scientific">Cetraspora pellucida</name>
    <dbReference type="NCBI Taxonomy" id="1433469"/>
    <lineage>
        <taxon>Eukaryota</taxon>
        <taxon>Fungi</taxon>
        <taxon>Fungi incertae sedis</taxon>
        <taxon>Mucoromycota</taxon>
        <taxon>Glomeromycotina</taxon>
        <taxon>Glomeromycetes</taxon>
        <taxon>Diversisporales</taxon>
        <taxon>Gigasporaceae</taxon>
        <taxon>Cetraspora</taxon>
    </lineage>
</organism>
<dbReference type="InterPro" id="IPR002355">
    <property type="entry name" value="Cu_oxidase_Cu_BS"/>
</dbReference>
<dbReference type="GO" id="GO:0005507">
    <property type="term" value="F:copper ion binding"/>
    <property type="evidence" value="ECO:0007669"/>
    <property type="project" value="InterPro"/>
</dbReference>
<keyword evidence="2" id="KW-0479">Metal-binding</keyword>
<protein>
    <submittedName>
        <fullName evidence="8">6272_t:CDS:1</fullName>
    </submittedName>
</protein>
<dbReference type="InterPro" id="IPR001117">
    <property type="entry name" value="Cu-oxidase_2nd"/>
</dbReference>
<dbReference type="InterPro" id="IPR011706">
    <property type="entry name" value="Cu-oxidase_C"/>
</dbReference>
<dbReference type="InterPro" id="IPR011707">
    <property type="entry name" value="Cu-oxidase-like_N"/>
</dbReference>
<dbReference type="Pfam" id="PF07731">
    <property type="entry name" value="Cu-oxidase_2"/>
    <property type="match status" value="1"/>
</dbReference>
<reference evidence="8" key="1">
    <citation type="submission" date="2021-06" db="EMBL/GenBank/DDBJ databases">
        <authorList>
            <person name="Kallberg Y."/>
            <person name="Tangrot J."/>
            <person name="Rosling A."/>
        </authorList>
    </citation>
    <scope>NUCLEOTIDE SEQUENCE</scope>
    <source>
        <strain evidence="8">FL966</strain>
    </source>
</reference>
<dbReference type="Pfam" id="PF00394">
    <property type="entry name" value="Cu-oxidase"/>
    <property type="match status" value="1"/>
</dbReference>
<comment type="caution">
    <text evidence="8">The sequence shown here is derived from an EMBL/GenBank/DDBJ whole genome shotgun (WGS) entry which is preliminary data.</text>
</comment>
<evidence type="ECO:0000313" key="8">
    <source>
        <dbReference type="EMBL" id="CAG8734954.1"/>
    </source>
</evidence>
<feature type="domain" description="Plastocyanin-like" evidence="6">
    <location>
        <begin position="441"/>
        <end position="532"/>
    </location>
</feature>
<comment type="similarity">
    <text evidence="1">Belongs to the multicopper oxidase family.</text>
</comment>
<evidence type="ECO:0000313" key="9">
    <source>
        <dbReference type="Proteomes" id="UP000789759"/>
    </source>
</evidence>